<organism evidence="1 2">
    <name type="scientific">Variovorax rhizosphaerae</name>
    <dbReference type="NCBI Taxonomy" id="1836200"/>
    <lineage>
        <taxon>Bacteria</taxon>
        <taxon>Pseudomonadati</taxon>
        <taxon>Pseudomonadota</taxon>
        <taxon>Betaproteobacteria</taxon>
        <taxon>Burkholderiales</taxon>
        <taxon>Comamonadaceae</taxon>
        <taxon>Variovorax</taxon>
    </lineage>
</organism>
<dbReference type="EMBL" id="JBBKZT010000009">
    <property type="protein sequence ID" value="MEJ8849153.1"/>
    <property type="molecule type" value="Genomic_DNA"/>
</dbReference>
<sequence length="80" mass="8981">MLDSINQVRDMSPLRKLLLAVLLAIVLAQAVAMALIAQSQVRKAEWREAAETQRRTEVAQRPSRPAVRDGLMTVGYTYSR</sequence>
<proteinExistence type="predicted"/>
<evidence type="ECO:0000313" key="2">
    <source>
        <dbReference type="Proteomes" id="UP001385892"/>
    </source>
</evidence>
<protein>
    <submittedName>
        <fullName evidence="1">Uncharacterized protein</fullName>
    </submittedName>
</protein>
<accession>A0ABU8WNP9</accession>
<dbReference type="Proteomes" id="UP001385892">
    <property type="component" value="Unassembled WGS sequence"/>
</dbReference>
<gene>
    <name evidence="1" type="ORF">WKW82_21025</name>
</gene>
<dbReference type="RefSeq" id="WP_340344276.1">
    <property type="nucleotide sequence ID" value="NZ_JBBKZT010000009.1"/>
</dbReference>
<reference evidence="1 2" key="1">
    <citation type="submission" date="2024-03" db="EMBL/GenBank/DDBJ databases">
        <title>Novel species of the genus Variovorax.</title>
        <authorList>
            <person name="Liu Q."/>
            <person name="Xin Y.-H."/>
        </authorList>
    </citation>
    <scope>NUCLEOTIDE SEQUENCE [LARGE SCALE GENOMIC DNA]</scope>
    <source>
        <strain evidence="1 2">KACC 18900</strain>
    </source>
</reference>
<name>A0ABU8WNP9_9BURK</name>
<keyword evidence="2" id="KW-1185">Reference proteome</keyword>
<evidence type="ECO:0000313" key="1">
    <source>
        <dbReference type="EMBL" id="MEJ8849153.1"/>
    </source>
</evidence>
<comment type="caution">
    <text evidence="1">The sequence shown here is derived from an EMBL/GenBank/DDBJ whole genome shotgun (WGS) entry which is preliminary data.</text>
</comment>